<dbReference type="SUPFAM" id="SSF57701">
    <property type="entry name" value="Zn2/Cys6 DNA-binding domain"/>
    <property type="match status" value="1"/>
</dbReference>
<dbReference type="Gene3D" id="4.10.240.10">
    <property type="entry name" value="Zn(2)-C6 fungal-type DNA-binding domain"/>
    <property type="match status" value="1"/>
</dbReference>
<dbReference type="PANTHER" id="PTHR37534">
    <property type="entry name" value="TRANSCRIPTIONAL ACTIVATOR PROTEIN UGA3"/>
    <property type="match status" value="1"/>
</dbReference>
<dbReference type="STRING" id="1093900.A0A507AUV3"/>
<dbReference type="InterPro" id="IPR036864">
    <property type="entry name" value="Zn2-C6_fun-type_DNA-bd_sf"/>
</dbReference>
<gene>
    <name evidence="9" type="ORF">E0L32_009870</name>
</gene>
<sequence length="522" mass="58596">MDVDPETGSVDGTRRVSRSPADARPACERCHKQKGKCHFLQGQSTCSGCSRLGLACQPRRRKRMGRRPILKSFLSGTTSIVSLSSEPSQSYEESTDLNDAASSSARAQAIIKTAPSSPVQARLNSSPTFEHGKRQFSLNLHSLKSPTCTYPLVDNVLLTREGFFETHRHFMLGPTFADSYHHTVLRLYHRSPRLIADAYLAVLHRMYTQRKLIAHPDREDLTIAAQCLRSLRHVSSRVLISHVEDAAAVVMLGQILLVYNSMTPCTSTRVITRAALLSVRDWFPALSQRPDLYGITLVTVLVDTIDSLVRREMPIVRVSACATDTVDRSVGICWSLLPLLYDLCERSFQVKTAAARERTWTSGDQDPYADIEQAILSWAPSLSPQFYSRYSASEVAIMQSQARLYRLAALLLIHRLRYPLGTEDSTACAYAKNILTEMSPLVSWPVNGATGWCIDFPLFLAMLEIPEQGEDVFRSLESKRFRQPHPEIELRFVKYIRKAREAGYSGLWFDLVNEGLDGDILP</sequence>
<evidence type="ECO:0000256" key="6">
    <source>
        <dbReference type="ARBA" id="ARBA00023242"/>
    </source>
</evidence>
<dbReference type="Pfam" id="PF11951">
    <property type="entry name" value="Fungal_trans_2"/>
    <property type="match status" value="1"/>
</dbReference>
<proteinExistence type="predicted"/>
<evidence type="ECO:0000313" key="9">
    <source>
        <dbReference type="EMBL" id="TPX08681.1"/>
    </source>
</evidence>
<evidence type="ECO:0000256" key="2">
    <source>
        <dbReference type="ARBA" id="ARBA00022833"/>
    </source>
</evidence>
<dbReference type="RefSeq" id="XP_030990392.1">
    <property type="nucleotide sequence ID" value="XM_031144880.1"/>
</dbReference>
<dbReference type="GO" id="GO:0005634">
    <property type="term" value="C:nucleus"/>
    <property type="evidence" value="ECO:0007669"/>
    <property type="project" value="UniProtKB-SubCell"/>
</dbReference>
<dbReference type="InterPro" id="IPR021858">
    <property type="entry name" value="Fun_TF"/>
</dbReference>
<organism evidence="9 10">
    <name type="scientific">Thyridium curvatum</name>
    <dbReference type="NCBI Taxonomy" id="1093900"/>
    <lineage>
        <taxon>Eukaryota</taxon>
        <taxon>Fungi</taxon>
        <taxon>Dikarya</taxon>
        <taxon>Ascomycota</taxon>
        <taxon>Pezizomycotina</taxon>
        <taxon>Sordariomycetes</taxon>
        <taxon>Sordariomycetidae</taxon>
        <taxon>Thyridiales</taxon>
        <taxon>Thyridiaceae</taxon>
        <taxon>Thyridium</taxon>
    </lineage>
</organism>
<keyword evidence="4" id="KW-0238">DNA-binding</keyword>
<evidence type="ECO:0000256" key="5">
    <source>
        <dbReference type="ARBA" id="ARBA00023163"/>
    </source>
</evidence>
<feature type="domain" description="Zn(2)-C6 fungal-type" evidence="8">
    <location>
        <begin position="26"/>
        <end position="56"/>
    </location>
</feature>
<reference evidence="9 10" key="1">
    <citation type="submission" date="2019-06" db="EMBL/GenBank/DDBJ databases">
        <title>Draft genome sequence of the filamentous fungus Phialemoniopsis curvata isolated from diesel fuel.</title>
        <authorList>
            <person name="Varaljay V.A."/>
            <person name="Lyon W.J."/>
            <person name="Crouch A.L."/>
            <person name="Drake C.E."/>
            <person name="Hollomon J.M."/>
            <person name="Nadeau L.J."/>
            <person name="Nunn H.S."/>
            <person name="Stevenson B.S."/>
            <person name="Bojanowski C.L."/>
            <person name="Crookes-Goodson W.J."/>
        </authorList>
    </citation>
    <scope>NUCLEOTIDE SEQUENCE [LARGE SCALE GENOMIC DNA]</scope>
    <source>
        <strain evidence="9 10">D216</strain>
    </source>
</reference>
<keyword evidence="5" id="KW-0804">Transcription</keyword>
<dbReference type="PROSITE" id="PS00463">
    <property type="entry name" value="ZN2_CY6_FUNGAL_1"/>
    <property type="match status" value="1"/>
</dbReference>
<dbReference type="Proteomes" id="UP000319257">
    <property type="component" value="Unassembled WGS sequence"/>
</dbReference>
<name>A0A507AUV3_9PEZI</name>
<evidence type="ECO:0000256" key="4">
    <source>
        <dbReference type="ARBA" id="ARBA00023125"/>
    </source>
</evidence>
<evidence type="ECO:0000259" key="8">
    <source>
        <dbReference type="PROSITE" id="PS00463"/>
    </source>
</evidence>
<feature type="region of interest" description="Disordered" evidence="7">
    <location>
        <begin position="1"/>
        <end position="24"/>
    </location>
</feature>
<dbReference type="GO" id="GO:0008270">
    <property type="term" value="F:zinc ion binding"/>
    <property type="evidence" value="ECO:0007669"/>
    <property type="project" value="InterPro"/>
</dbReference>
<dbReference type="OrthoDB" id="4137815at2759"/>
<keyword evidence="10" id="KW-1185">Reference proteome</keyword>
<dbReference type="GO" id="GO:0000981">
    <property type="term" value="F:DNA-binding transcription factor activity, RNA polymerase II-specific"/>
    <property type="evidence" value="ECO:0007669"/>
    <property type="project" value="InterPro"/>
</dbReference>
<dbReference type="GeneID" id="41977317"/>
<accession>A0A507AUV3</accession>
<keyword evidence="2" id="KW-0862">Zinc</keyword>
<protein>
    <recommendedName>
        <fullName evidence="8">Zn(2)-C6 fungal-type domain-containing protein</fullName>
    </recommendedName>
</protein>
<dbReference type="InParanoid" id="A0A507AUV3"/>
<dbReference type="CDD" id="cd00067">
    <property type="entry name" value="GAL4"/>
    <property type="match status" value="1"/>
</dbReference>
<dbReference type="AlphaFoldDB" id="A0A507AUV3"/>
<keyword evidence="3" id="KW-0805">Transcription regulation</keyword>
<keyword evidence="6" id="KW-0539">Nucleus</keyword>
<evidence type="ECO:0000256" key="3">
    <source>
        <dbReference type="ARBA" id="ARBA00023015"/>
    </source>
</evidence>
<evidence type="ECO:0000256" key="1">
    <source>
        <dbReference type="ARBA" id="ARBA00004123"/>
    </source>
</evidence>
<dbReference type="GO" id="GO:0003677">
    <property type="term" value="F:DNA binding"/>
    <property type="evidence" value="ECO:0007669"/>
    <property type="project" value="UniProtKB-KW"/>
</dbReference>
<dbReference type="EMBL" id="SKBQ01000075">
    <property type="protein sequence ID" value="TPX08681.1"/>
    <property type="molecule type" value="Genomic_DNA"/>
</dbReference>
<evidence type="ECO:0000256" key="7">
    <source>
        <dbReference type="SAM" id="MobiDB-lite"/>
    </source>
</evidence>
<comment type="subcellular location">
    <subcellularLocation>
        <location evidence="1">Nucleus</location>
    </subcellularLocation>
</comment>
<dbReference type="PANTHER" id="PTHR37534:SF46">
    <property type="entry name" value="ZN(II)2CYS6 TRANSCRIPTION FACTOR (EUROFUNG)"/>
    <property type="match status" value="1"/>
</dbReference>
<dbReference type="InterPro" id="IPR001138">
    <property type="entry name" value="Zn2Cys6_DnaBD"/>
</dbReference>
<evidence type="ECO:0000313" key="10">
    <source>
        <dbReference type="Proteomes" id="UP000319257"/>
    </source>
</evidence>
<comment type="caution">
    <text evidence="9">The sequence shown here is derived from an EMBL/GenBank/DDBJ whole genome shotgun (WGS) entry which is preliminary data.</text>
</comment>
<dbReference type="Pfam" id="PF00172">
    <property type="entry name" value="Zn_clus"/>
    <property type="match status" value="1"/>
</dbReference>